<dbReference type="SUPFAM" id="SSF52540">
    <property type="entry name" value="P-loop containing nucleoside triphosphate hydrolases"/>
    <property type="match status" value="1"/>
</dbReference>
<keyword evidence="3" id="KW-1185">Reference proteome</keyword>
<dbReference type="GO" id="GO:0016887">
    <property type="term" value="F:ATP hydrolysis activity"/>
    <property type="evidence" value="ECO:0007669"/>
    <property type="project" value="InterPro"/>
</dbReference>
<dbReference type="InterPro" id="IPR049945">
    <property type="entry name" value="AAA_22"/>
</dbReference>
<comment type="caution">
    <text evidence="2">The sequence shown here is derived from an EMBL/GenBank/DDBJ whole genome shotgun (WGS) entry which is preliminary data.</text>
</comment>
<dbReference type="PANTHER" id="PTHR35894">
    <property type="entry name" value="GENERAL SECRETION PATHWAY PROTEIN A-RELATED"/>
    <property type="match status" value="1"/>
</dbReference>
<sequence>MTSTDLYMEFFGFSERPFTLLPDPDFLFWSRAHRRAFSVLEYGVMTRSPITVITGEVGVGKTTLIQKLLQTLDDDITLGLVSNAQGGRGELLQWALNSLGVDTDFHGAYVTLFQQLQDFVIEEYAAGRRVILLIDEAQNLSIEGLEELRMLTNINSNKDELLQLILVGQPELRQMIMRPELRQFAQRVTATYHIPSLDRAAVAGYIQHRLTHVGGTGSEFTSEAIDLVHHHTHGIPRLVNKLCDFSMVYAATEERRVVDAAIIEEVLDDGIFLPTVQSAGEAAE</sequence>
<protein>
    <submittedName>
        <fullName evidence="2">Type II secretion system protein A</fullName>
    </submittedName>
</protein>
<name>A0A316GD69_9RHOB</name>
<dbReference type="Proteomes" id="UP000245390">
    <property type="component" value="Unassembled WGS sequence"/>
</dbReference>
<dbReference type="Pfam" id="PF13401">
    <property type="entry name" value="AAA_22"/>
    <property type="match status" value="1"/>
</dbReference>
<dbReference type="InterPro" id="IPR027417">
    <property type="entry name" value="P-loop_NTPase"/>
</dbReference>
<evidence type="ECO:0000313" key="3">
    <source>
        <dbReference type="Proteomes" id="UP000245390"/>
    </source>
</evidence>
<accession>A0A316GD69</accession>
<gene>
    <name evidence="2" type="ORF">C8D95_101695</name>
</gene>
<dbReference type="SMART" id="SM00382">
    <property type="entry name" value="AAA"/>
    <property type="match status" value="1"/>
</dbReference>
<proteinExistence type="predicted"/>
<dbReference type="OrthoDB" id="7828921at2"/>
<evidence type="ECO:0000313" key="2">
    <source>
        <dbReference type="EMBL" id="PWK58878.1"/>
    </source>
</evidence>
<dbReference type="RefSeq" id="WP_109757719.1">
    <property type="nucleotide sequence ID" value="NZ_CP034588.1"/>
</dbReference>
<organism evidence="2 3">
    <name type="scientific">Silicimonas algicola</name>
    <dbReference type="NCBI Taxonomy" id="1826607"/>
    <lineage>
        <taxon>Bacteria</taxon>
        <taxon>Pseudomonadati</taxon>
        <taxon>Pseudomonadota</taxon>
        <taxon>Alphaproteobacteria</taxon>
        <taxon>Rhodobacterales</taxon>
        <taxon>Paracoccaceae</taxon>
    </lineage>
</organism>
<dbReference type="KEGG" id="salo:EF888_04915"/>
<dbReference type="PANTHER" id="PTHR35894:SF1">
    <property type="entry name" value="PHOSPHORIBULOKINASE _ URIDINE KINASE FAMILY"/>
    <property type="match status" value="1"/>
</dbReference>
<dbReference type="AlphaFoldDB" id="A0A316GD69"/>
<dbReference type="InterPro" id="IPR003593">
    <property type="entry name" value="AAA+_ATPase"/>
</dbReference>
<dbReference type="EMBL" id="QGGV01000001">
    <property type="protein sequence ID" value="PWK58878.1"/>
    <property type="molecule type" value="Genomic_DNA"/>
</dbReference>
<reference evidence="2 3" key="1">
    <citation type="submission" date="2018-05" db="EMBL/GenBank/DDBJ databases">
        <title>Genomic Encyclopedia of Type Strains, Phase IV (KMG-IV): sequencing the most valuable type-strain genomes for metagenomic binning, comparative biology and taxonomic classification.</title>
        <authorList>
            <person name="Goeker M."/>
        </authorList>
    </citation>
    <scope>NUCLEOTIDE SEQUENCE [LARGE SCALE GENOMIC DNA]</scope>
    <source>
        <strain evidence="2 3">DSM 103371</strain>
    </source>
</reference>
<dbReference type="Gene3D" id="3.40.50.300">
    <property type="entry name" value="P-loop containing nucleotide triphosphate hydrolases"/>
    <property type="match status" value="1"/>
</dbReference>
<feature type="domain" description="AAA+ ATPase" evidence="1">
    <location>
        <begin position="47"/>
        <end position="191"/>
    </location>
</feature>
<evidence type="ECO:0000259" key="1">
    <source>
        <dbReference type="SMART" id="SM00382"/>
    </source>
</evidence>
<dbReference type="InterPro" id="IPR052026">
    <property type="entry name" value="ExeA_AAA_ATPase_DNA-bind"/>
</dbReference>